<evidence type="ECO:0000313" key="2">
    <source>
        <dbReference type="EMBL" id="GIY67927.1"/>
    </source>
</evidence>
<dbReference type="Proteomes" id="UP001054945">
    <property type="component" value="Unassembled WGS sequence"/>
</dbReference>
<name>A0AAV4VCA1_CAEEX</name>
<accession>A0AAV4VCA1</accession>
<dbReference type="AlphaFoldDB" id="A0AAV4VCA1"/>
<dbReference type="EMBL" id="BPLR01014296">
    <property type="protein sequence ID" value="GIY67927.1"/>
    <property type="molecule type" value="Genomic_DNA"/>
</dbReference>
<keyword evidence="3" id="KW-1185">Reference proteome</keyword>
<proteinExistence type="predicted"/>
<organism evidence="2 3">
    <name type="scientific">Caerostris extrusa</name>
    <name type="common">Bark spider</name>
    <name type="synonym">Caerostris bankana</name>
    <dbReference type="NCBI Taxonomy" id="172846"/>
    <lineage>
        <taxon>Eukaryota</taxon>
        <taxon>Metazoa</taxon>
        <taxon>Ecdysozoa</taxon>
        <taxon>Arthropoda</taxon>
        <taxon>Chelicerata</taxon>
        <taxon>Arachnida</taxon>
        <taxon>Araneae</taxon>
        <taxon>Araneomorphae</taxon>
        <taxon>Entelegynae</taxon>
        <taxon>Araneoidea</taxon>
        <taxon>Araneidae</taxon>
        <taxon>Caerostris</taxon>
    </lineage>
</organism>
<comment type="caution">
    <text evidence="2">The sequence shown here is derived from an EMBL/GenBank/DDBJ whole genome shotgun (WGS) entry which is preliminary data.</text>
</comment>
<feature type="region of interest" description="Disordered" evidence="1">
    <location>
        <begin position="24"/>
        <end position="43"/>
    </location>
</feature>
<feature type="compositionally biased region" description="Basic residues" evidence="1">
    <location>
        <begin position="26"/>
        <end position="43"/>
    </location>
</feature>
<gene>
    <name evidence="2" type="ORF">CEXT_15351</name>
</gene>
<protein>
    <submittedName>
        <fullName evidence="2">Uncharacterized protein</fullName>
    </submittedName>
</protein>
<sequence length="86" mass="10070">MVIINDNVLDAEKQDYGKWKTTFSERKKKKKNREMKHSKKKTIPKFLGNCGRLEKVGRPSEKVSLRRQPGEARVPVQVWCVERSIT</sequence>
<evidence type="ECO:0000313" key="3">
    <source>
        <dbReference type="Proteomes" id="UP001054945"/>
    </source>
</evidence>
<reference evidence="2 3" key="1">
    <citation type="submission" date="2021-06" db="EMBL/GenBank/DDBJ databases">
        <title>Caerostris extrusa draft genome.</title>
        <authorList>
            <person name="Kono N."/>
            <person name="Arakawa K."/>
        </authorList>
    </citation>
    <scope>NUCLEOTIDE SEQUENCE [LARGE SCALE GENOMIC DNA]</scope>
</reference>
<evidence type="ECO:0000256" key="1">
    <source>
        <dbReference type="SAM" id="MobiDB-lite"/>
    </source>
</evidence>